<dbReference type="EMBL" id="MQWD01000001">
    <property type="protein sequence ID" value="PAP77155.1"/>
    <property type="molecule type" value="Genomic_DNA"/>
</dbReference>
<evidence type="ECO:0000259" key="3">
    <source>
        <dbReference type="Pfam" id="PF00685"/>
    </source>
</evidence>
<keyword evidence="1" id="KW-0808">Transferase</keyword>
<dbReference type="Pfam" id="PF00685">
    <property type="entry name" value="Sulfotransfer_1"/>
    <property type="match status" value="1"/>
</dbReference>
<proteinExistence type="predicted"/>
<protein>
    <recommendedName>
        <fullName evidence="3">Sulfotransferase domain-containing protein</fullName>
    </recommendedName>
</protein>
<evidence type="ECO:0000256" key="2">
    <source>
        <dbReference type="ARBA" id="ARBA00023180"/>
    </source>
</evidence>
<evidence type="ECO:0000313" key="4">
    <source>
        <dbReference type="EMBL" id="PAP77155.1"/>
    </source>
</evidence>
<evidence type="ECO:0000256" key="1">
    <source>
        <dbReference type="ARBA" id="ARBA00022679"/>
    </source>
</evidence>
<reference evidence="4 5" key="1">
    <citation type="submission" date="2016-11" db="EMBL/GenBank/DDBJ databases">
        <title>Study of marine rhodopsin-containing bacteria.</title>
        <authorList>
            <person name="Yoshizawa S."/>
            <person name="Kumagai Y."/>
            <person name="Kogure K."/>
        </authorList>
    </citation>
    <scope>NUCLEOTIDE SEQUENCE [LARGE SCALE GENOMIC DNA]</scope>
    <source>
        <strain evidence="4 5">SAORIC-28</strain>
    </source>
</reference>
<dbReference type="InterPro" id="IPR000863">
    <property type="entry name" value="Sulfotransferase_dom"/>
</dbReference>
<gene>
    <name evidence="4" type="ORF">BSZ37_12305</name>
</gene>
<organism evidence="4 5">
    <name type="scientific">Rubrivirga marina</name>
    <dbReference type="NCBI Taxonomy" id="1196024"/>
    <lineage>
        <taxon>Bacteria</taxon>
        <taxon>Pseudomonadati</taxon>
        <taxon>Rhodothermota</taxon>
        <taxon>Rhodothermia</taxon>
        <taxon>Rhodothermales</taxon>
        <taxon>Rubricoccaceae</taxon>
        <taxon>Rubrivirga</taxon>
    </lineage>
</organism>
<dbReference type="InterPro" id="IPR037359">
    <property type="entry name" value="NST/OST"/>
</dbReference>
<feature type="domain" description="Sulfotransferase" evidence="3">
    <location>
        <begin position="4"/>
        <end position="198"/>
    </location>
</feature>
<comment type="caution">
    <text evidence="4">The sequence shown here is derived from an EMBL/GenBank/DDBJ whole genome shotgun (WGS) entry which is preliminary data.</text>
</comment>
<dbReference type="SUPFAM" id="SSF52540">
    <property type="entry name" value="P-loop containing nucleoside triphosphate hydrolases"/>
    <property type="match status" value="1"/>
</dbReference>
<dbReference type="PANTHER" id="PTHR10605:SF56">
    <property type="entry name" value="BIFUNCTIONAL HEPARAN SULFATE N-DEACETYLASE_N-SULFOTRANSFERASE"/>
    <property type="match status" value="1"/>
</dbReference>
<dbReference type="GO" id="GO:0008146">
    <property type="term" value="F:sulfotransferase activity"/>
    <property type="evidence" value="ECO:0007669"/>
    <property type="project" value="InterPro"/>
</dbReference>
<dbReference type="AlphaFoldDB" id="A0A271J2G5"/>
<dbReference type="Gene3D" id="3.40.50.300">
    <property type="entry name" value="P-loop containing nucleotide triphosphate hydrolases"/>
    <property type="match status" value="1"/>
</dbReference>
<dbReference type="RefSeq" id="WP_095510821.1">
    <property type="nucleotide sequence ID" value="NZ_MQWD01000001.1"/>
</dbReference>
<sequence>MPTPDFLILGAPKCGTTALWHYLDAHPEVTMASVKEPRFFTRQGGGLARGEVNDQMPRAGTYDRGSEWYDGLFAHAAPGSSRGEASTVYCVAPDAPDLIHSNAPDVRLVLMVRDPVDRMYSHYWQERKAGWDPGPFADLVASGHPRARYYEAASHYADTVERYLAHFGRDQLLVVAKEDLDADPASALTRIQRHIGVDPTFRPPTLGRRFNVQRVPRFPALRRLGEWARATVGARLPDAVRQPLGRAQRAVERGLSTELDYEPLHPSLRAELLPRFEADVELVEVWTGRPRPAWRTADEPAEATES</sequence>
<dbReference type="PANTHER" id="PTHR10605">
    <property type="entry name" value="HEPARAN SULFATE SULFOTRANSFERASE"/>
    <property type="match status" value="1"/>
</dbReference>
<keyword evidence="5" id="KW-1185">Reference proteome</keyword>
<evidence type="ECO:0000313" key="5">
    <source>
        <dbReference type="Proteomes" id="UP000216339"/>
    </source>
</evidence>
<dbReference type="OrthoDB" id="981508at2"/>
<accession>A0A271J2G5</accession>
<dbReference type="Proteomes" id="UP000216339">
    <property type="component" value="Unassembled WGS sequence"/>
</dbReference>
<name>A0A271J2G5_9BACT</name>
<dbReference type="InterPro" id="IPR027417">
    <property type="entry name" value="P-loop_NTPase"/>
</dbReference>
<keyword evidence="2" id="KW-0325">Glycoprotein</keyword>